<comment type="catalytic activity">
    <reaction evidence="1 9">
        <text>Inactivates bleomycin B2 (a cytotoxic glycometallopeptide) by hydrolysis of a carboxyamide bond of beta-aminoalanine, but also shows general aminopeptidase activity. The specificity varies somewhat with source, but amino acid arylamides of Met, Leu and Ala are preferred.</text>
        <dbReference type="EC" id="3.4.22.40"/>
    </reaction>
</comment>
<comment type="function">
    <text evidence="9">Has aminopeptidase activity, shortening substrate peptides sequentially by 1 amino acid. Has bleomycin hydrolase activity, which can protect the cell from the toxic effects of bleomycin. Has homocysteine-thiolactonase activity, protecting the cell against homocysteine toxicity.</text>
</comment>
<dbReference type="EC" id="3.4.22.40" evidence="2 9"/>
<dbReference type="GO" id="GO:0004197">
    <property type="term" value="F:cysteine-type endopeptidase activity"/>
    <property type="evidence" value="ECO:0007669"/>
    <property type="project" value="UniProtKB-EC"/>
</dbReference>
<dbReference type="Proteomes" id="UP000812966">
    <property type="component" value="Unassembled WGS sequence"/>
</dbReference>
<comment type="function">
    <text evidence="7">The normal physiological role of the enzyme is unknown, but it is not essential for the viability of yeast cells. Has aminopeptidase activity, shortening substrate peptides sequentially by 1 amino acid. Has bleomycin hydrolase activity, which can protect the cell from the toxic effects of bleomycin. Has homocysteine-thiolactonase activity, protecting the cell against homocysteine toxicity. Acts as a repressor in the GAL4 regulatory system, but this does not require either the peptidase or nucleic acid-binding activities.</text>
</comment>
<accession>A0A8K0JIP9</accession>
<protein>
    <recommendedName>
        <fullName evidence="3 9">Cysteine proteinase 1, mitochondrial</fullName>
        <ecNumber evidence="2 9">3.4.22.40</ecNumber>
    </recommendedName>
</protein>
<evidence type="ECO:0000256" key="9">
    <source>
        <dbReference type="PIRNR" id="PIRNR005700"/>
    </source>
</evidence>
<evidence type="ECO:0000313" key="13">
    <source>
        <dbReference type="EMBL" id="KAG7530766.1"/>
    </source>
</evidence>
<keyword evidence="12" id="KW-1133">Transmembrane helix</keyword>
<dbReference type="InterPro" id="IPR004134">
    <property type="entry name" value="Peptidase_C1B"/>
</dbReference>
<evidence type="ECO:0000256" key="4">
    <source>
        <dbReference type="ARBA" id="ARBA00022670"/>
    </source>
</evidence>
<gene>
    <name evidence="13" type="ORF">FFLO_04808</name>
</gene>
<feature type="compositionally biased region" description="Low complexity" evidence="11">
    <location>
        <begin position="7"/>
        <end position="20"/>
    </location>
</feature>
<evidence type="ECO:0000256" key="1">
    <source>
        <dbReference type="ARBA" id="ARBA00000423"/>
    </source>
</evidence>
<evidence type="ECO:0000256" key="7">
    <source>
        <dbReference type="ARBA" id="ARBA00025347"/>
    </source>
</evidence>
<dbReference type="InterPro" id="IPR000169">
    <property type="entry name" value="Pept_cys_AS"/>
</dbReference>
<reference evidence="13" key="1">
    <citation type="submission" date="2020-04" db="EMBL/GenBank/DDBJ databases">
        <title>Analysis of mating type loci in Filobasidium floriforme.</title>
        <authorList>
            <person name="Nowrousian M."/>
        </authorList>
    </citation>
    <scope>NUCLEOTIDE SEQUENCE</scope>
    <source>
        <strain evidence="13">CBS 6242</strain>
    </source>
</reference>
<dbReference type="PIRSF" id="PIRSF005700">
    <property type="entry name" value="PepC"/>
    <property type="match status" value="1"/>
</dbReference>
<dbReference type="AlphaFoldDB" id="A0A8K0JIP9"/>
<evidence type="ECO:0000256" key="10">
    <source>
        <dbReference type="PIRSR" id="PIRSR005700-1"/>
    </source>
</evidence>
<keyword evidence="9" id="KW-0963">Cytoplasm</keyword>
<proteinExistence type="inferred from homology"/>
<evidence type="ECO:0000313" key="14">
    <source>
        <dbReference type="Proteomes" id="UP000812966"/>
    </source>
</evidence>
<evidence type="ECO:0000256" key="3">
    <source>
        <dbReference type="ARBA" id="ARBA00016900"/>
    </source>
</evidence>
<dbReference type="GO" id="GO:0005739">
    <property type="term" value="C:mitochondrion"/>
    <property type="evidence" value="ECO:0007669"/>
    <property type="project" value="UniProtKB-SubCell"/>
</dbReference>
<evidence type="ECO:0000256" key="12">
    <source>
        <dbReference type="SAM" id="Phobius"/>
    </source>
</evidence>
<dbReference type="InterPro" id="IPR038765">
    <property type="entry name" value="Papain-like_cys_pep_sf"/>
</dbReference>
<dbReference type="PROSITE" id="PS00139">
    <property type="entry name" value="THIOL_PROTEASE_CYS"/>
    <property type="match status" value="1"/>
</dbReference>
<dbReference type="CDD" id="cd00585">
    <property type="entry name" value="Peptidase_C1B"/>
    <property type="match status" value="1"/>
</dbReference>
<organism evidence="13 14">
    <name type="scientific">Filobasidium floriforme</name>
    <dbReference type="NCBI Taxonomy" id="5210"/>
    <lineage>
        <taxon>Eukaryota</taxon>
        <taxon>Fungi</taxon>
        <taxon>Dikarya</taxon>
        <taxon>Basidiomycota</taxon>
        <taxon>Agaricomycotina</taxon>
        <taxon>Tremellomycetes</taxon>
        <taxon>Filobasidiales</taxon>
        <taxon>Filobasidiaceae</taxon>
        <taxon>Filobasidium</taxon>
    </lineage>
</organism>
<name>A0A8K0JIP9_9TREE</name>
<evidence type="ECO:0000256" key="11">
    <source>
        <dbReference type="SAM" id="MobiDB-lite"/>
    </source>
</evidence>
<keyword evidence="12" id="KW-0472">Membrane</keyword>
<dbReference type="PANTHER" id="PTHR10363:SF2">
    <property type="entry name" value="BLEOMYCIN HYDROLASE"/>
    <property type="match status" value="1"/>
</dbReference>
<dbReference type="SUPFAM" id="SSF54001">
    <property type="entry name" value="Cysteine proteinases"/>
    <property type="match status" value="1"/>
</dbReference>
<dbReference type="Pfam" id="PF03051">
    <property type="entry name" value="Peptidase_C1_2"/>
    <property type="match status" value="1"/>
</dbReference>
<evidence type="ECO:0000256" key="2">
    <source>
        <dbReference type="ARBA" id="ARBA00012465"/>
    </source>
</evidence>
<dbReference type="Gene3D" id="3.90.70.10">
    <property type="entry name" value="Cysteine proteinases"/>
    <property type="match status" value="1"/>
</dbReference>
<comment type="subunit">
    <text evidence="8">Homohexamer. Binds to nucleic acids. Binds single-stranded DNA and RNA with higher affinity than double-stranded DNA.</text>
</comment>
<dbReference type="GO" id="GO:0043418">
    <property type="term" value="P:homocysteine catabolic process"/>
    <property type="evidence" value="ECO:0007669"/>
    <property type="project" value="TreeGrafter"/>
</dbReference>
<evidence type="ECO:0000256" key="8">
    <source>
        <dbReference type="ARBA" id="ARBA00026080"/>
    </source>
</evidence>
<comment type="subcellular location">
    <subcellularLocation>
        <location evidence="9">Mitochondrion</location>
    </subcellularLocation>
    <subcellularLocation>
        <location evidence="9">Cytoplasm</location>
    </subcellularLocation>
</comment>
<comment type="similarity">
    <text evidence="9">Belongs to the peptidase C1 family.</text>
</comment>
<keyword evidence="4 9" id="KW-0645">Protease</keyword>
<feature type="active site" evidence="10">
    <location>
        <position position="436"/>
    </location>
</feature>
<keyword evidence="6 9" id="KW-0788">Thiol protease</keyword>
<keyword evidence="9" id="KW-0496">Mitochondrion</keyword>
<dbReference type="EMBL" id="JABELV010000109">
    <property type="protein sequence ID" value="KAG7530766.1"/>
    <property type="molecule type" value="Genomic_DNA"/>
</dbReference>
<evidence type="ECO:0000256" key="5">
    <source>
        <dbReference type="ARBA" id="ARBA00022801"/>
    </source>
</evidence>
<feature type="active site" evidence="10">
    <location>
        <position position="458"/>
    </location>
</feature>
<keyword evidence="12" id="KW-0812">Transmembrane</keyword>
<keyword evidence="14" id="KW-1185">Reference proteome</keyword>
<dbReference type="PANTHER" id="PTHR10363">
    <property type="entry name" value="BLEOMYCIN HYDROLASE"/>
    <property type="match status" value="1"/>
</dbReference>
<feature type="active site" evidence="10">
    <location>
        <position position="131"/>
    </location>
</feature>
<evidence type="ECO:0000256" key="6">
    <source>
        <dbReference type="ARBA" id="ARBA00022807"/>
    </source>
</evidence>
<keyword evidence="5 9" id="KW-0378">Hydrolase</keyword>
<dbReference type="GO" id="GO:0009636">
    <property type="term" value="P:response to toxic substance"/>
    <property type="evidence" value="ECO:0007669"/>
    <property type="project" value="TreeGrafter"/>
</dbReference>
<comment type="caution">
    <text evidence="13">The sequence shown here is derived from an EMBL/GenBank/DDBJ whole genome shotgun (WGS) entry which is preliminary data.</text>
</comment>
<feature type="transmembrane region" description="Helical" evidence="12">
    <location>
        <begin position="517"/>
        <end position="537"/>
    </location>
</feature>
<sequence length="540" mass="60851">MGSAASKPATPVPTYTAPPVKYDEKRSAVSQVQVYHQVQDDCSASGTTEMGLTRSKLDAWQQDFDATPTLKLSQLILTNADPKTSLISRERIIQDQPVFNLELKGVPDKDGKNRKGVYPGPVTNQKNSGRCWLFATTNCLRYRVIPQLNLGDFQLSQSYLFFYDKLEKANWFLENVLDLVDEPIDSRIMEFLNRDPVGDGGQFDMAVNIVEKYGVVPQAVYPESFTSSQSGPINQIVTSKLREFGLELRQIVDSLRSSSASVSKERATERARTRKDEMMRTVFDVLSCSMGTPPKPDAEFFWETYDRDGKYLKVEMTPKAFYKKYTGPYRPNECFSLINDPRNEYEKLYTVDRLGNVSGGMSVRYVNAPTSALEKAVIACIKADQPVFFGSDAGAPGIRADGIWDTKAFDYQKAYGFSLGMNKAQRLQTGDSLANHAMVITAVHLDDNGTPVRYKIENSWSDAVGNKGFFMCTADWFREYVYQVVIPEKLAESKWVEILKKGDPVVLKPWDPMGGKFSLSLLLSHTLLILNLFFLLFRLF</sequence>
<dbReference type="GO" id="GO:0006508">
    <property type="term" value="P:proteolysis"/>
    <property type="evidence" value="ECO:0007669"/>
    <property type="project" value="UniProtKB-KW"/>
</dbReference>
<dbReference type="GO" id="GO:0070005">
    <property type="term" value="F:cysteine-type aminopeptidase activity"/>
    <property type="evidence" value="ECO:0007669"/>
    <property type="project" value="InterPro"/>
</dbReference>
<feature type="region of interest" description="Disordered" evidence="11">
    <location>
        <begin position="1"/>
        <end position="20"/>
    </location>
</feature>